<sequence>MDFSSRAFNATADARLPPALSPPTPIELLSIPNSVALSLTHFKVAKQSSNGIGNGCSGAF</sequence>
<organism evidence="1">
    <name type="scientific">freshwater metagenome</name>
    <dbReference type="NCBI Taxonomy" id="449393"/>
    <lineage>
        <taxon>unclassified sequences</taxon>
        <taxon>metagenomes</taxon>
        <taxon>ecological metagenomes</taxon>
    </lineage>
</organism>
<evidence type="ECO:0000313" key="1">
    <source>
        <dbReference type="EMBL" id="CAB5148753.1"/>
    </source>
</evidence>
<proteinExistence type="predicted"/>
<dbReference type="AlphaFoldDB" id="A0A6J7W7Q5"/>
<protein>
    <submittedName>
        <fullName evidence="1">Unannotated protein</fullName>
    </submittedName>
</protein>
<reference evidence="1" key="1">
    <citation type="submission" date="2020-05" db="EMBL/GenBank/DDBJ databases">
        <authorList>
            <person name="Chiriac C."/>
            <person name="Salcher M."/>
            <person name="Ghai R."/>
            <person name="Kavagutti S V."/>
        </authorList>
    </citation>
    <scope>NUCLEOTIDE SEQUENCE</scope>
</reference>
<gene>
    <name evidence="1" type="ORF">UFOPK4442_00503</name>
</gene>
<name>A0A6J7W7Q5_9ZZZZ</name>
<accession>A0A6J7W7Q5</accession>
<dbReference type="EMBL" id="CAFBSA010000076">
    <property type="protein sequence ID" value="CAB5148753.1"/>
    <property type="molecule type" value="Genomic_DNA"/>
</dbReference>